<organism evidence="9">
    <name type="scientific">Oikopleura dioica</name>
    <name type="common">Tunicate</name>
    <dbReference type="NCBI Taxonomy" id="34765"/>
    <lineage>
        <taxon>Eukaryota</taxon>
        <taxon>Metazoa</taxon>
        <taxon>Chordata</taxon>
        <taxon>Tunicata</taxon>
        <taxon>Appendicularia</taxon>
        <taxon>Copelata</taxon>
        <taxon>Oikopleuridae</taxon>
        <taxon>Oikopleura</taxon>
    </lineage>
</organism>
<dbReference type="Proteomes" id="UP000001307">
    <property type="component" value="Unassembled WGS sequence"/>
</dbReference>
<feature type="compositionally biased region" description="Basic and acidic residues" evidence="8">
    <location>
        <begin position="506"/>
        <end position="516"/>
    </location>
</feature>
<feature type="transmembrane region" description="Helical" evidence="7">
    <location>
        <begin position="202"/>
        <end position="222"/>
    </location>
</feature>
<evidence type="ECO:0000256" key="6">
    <source>
        <dbReference type="ARBA" id="ARBA00023136"/>
    </source>
</evidence>
<dbReference type="SUPFAM" id="SSF103473">
    <property type="entry name" value="MFS general substrate transporter"/>
    <property type="match status" value="1"/>
</dbReference>
<dbReference type="GO" id="GO:0016020">
    <property type="term" value="C:membrane"/>
    <property type="evidence" value="ECO:0007669"/>
    <property type="project" value="UniProtKB-SubCell"/>
</dbReference>
<comment type="function">
    <text evidence="7">May be involved in iron transport and iron homeostasis.</text>
</comment>
<keyword evidence="3 7" id="KW-0813">Transport</keyword>
<evidence type="ECO:0000256" key="1">
    <source>
        <dbReference type="ARBA" id="ARBA00004141"/>
    </source>
</evidence>
<keyword evidence="7" id="KW-0406">Ion transport</keyword>
<feature type="transmembrane region" description="Helical" evidence="7">
    <location>
        <begin position="93"/>
        <end position="120"/>
    </location>
</feature>
<evidence type="ECO:0000313" key="10">
    <source>
        <dbReference type="Proteomes" id="UP000001307"/>
    </source>
</evidence>
<evidence type="ECO:0000256" key="7">
    <source>
        <dbReference type="RuleBase" id="RU365065"/>
    </source>
</evidence>
<feature type="compositionally biased region" description="Basic and acidic residues" evidence="8">
    <location>
        <begin position="1"/>
        <end position="13"/>
    </location>
</feature>
<dbReference type="PANTHER" id="PTHR11660:SF57">
    <property type="entry name" value="SOLUTE CARRIER FAMILY 40 MEMBER"/>
    <property type="match status" value="1"/>
</dbReference>
<evidence type="ECO:0000313" key="9">
    <source>
        <dbReference type="EMBL" id="CBY22083.1"/>
    </source>
</evidence>
<dbReference type="InterPro" id="IPR009716">
    <property type="entry name" value="Ferroportin-1"/>
</dbReference>
<accession>E4WXJ1</accession>
<dbReference type="PANTHER" id="PTHR11660">
    <property type="entry name" value="SOLUTE CARRIER FAMILY 40 MEMBER"/>
    <property type="match status" value="1"/>
</dbReference>
<feature type="region of interest" description="Disordered" evidence="8">
    <location>
        <begin position="497"/>
        <end position="516"/>
    </location>
</feature>
<dbReference type="Pfam" id="PF06963">
    <property type="entry name" value="FPN1"/>
    <property type="match status" value="1"/>
</dbReference>
<keyword evidence="5 7" id="KW-1133">Transmembrane helix</keyword>
<dbReference type="Gene3D" id="1.20.1250.20">
    <property type="entry name" value="MFS general substrate transporter like domains"/>
    <property type="match status" value="1"/>
</dbReference>
<feature type="transmembrane region" description="Helical" evidence="7">
    <location>
        <begin position="62"/>
        <end position="87"/>
    </location>
</feature>
<evidence type="ECO:0000256" key="3">
    <source>
        <dbReference type="ARBA" id="ARBA00022448"/>
    </source>
</evidence>
<name>E4WXJ1_OIKDI</name>
<dbReference type="GO" id="GO:0005381">
    <property type="term" value="F:iron ion transmembrane transporter activity"/>
    <property type="evidence" value="ECO:0007669"/>
    <property type="project" value="UniProtKB-UniRule"/>
</dbReference>
<evidence type="ECO:0000256" key="4">
    <source>
        <dbReference type="ARBA" id="ARBA00022692"/>
    </source>
</evidence>
<evidence type="ECO:0000256" key="2">
    <source>
        <dbReference type="ARBA" id="ARBA00006279"/>
    </source>
</evidence>
<feature type="transmembrane region" description="Helical" evidence="7">
    <location>
        <begin position="262"/>
        <end position="283"/>
    </location>
</feature>
<comment type="subcellular location">
    <subcellularLocation>
        <location evidence="1 7">Membrane</location>
        <topology evidence="1 7">Multi-pass membrane protein</topology>
    </subcellularLocation>
</comment>
<keyword evidence="10" id="KW-1185">Reference proteome</keyword>
<proteinExistence type="inferred from homology"/>
<dbReference type="InterPro" id="IPR036259">
    <property type="entry name" value="MFS_trans_sf"/>
</dbReference>
<comment type="caution">
    <text evidence="7">Lacks conserved residue(s) required for the propagation of feature annotation.</text>
</comment>
<dbReference type="OrthoDB" id="648861at2759"/>
<protein>
    <recommendedName>
        <fullName evidence="7">Solute carrier family 40 member</fullName>
    </recommendedName>
</protein>
<feature type="transmembrane region" description="Helical" evidence="7">
    <location>
        <begin position="132"/>
        <end position="151"/>
    </location>
</feature>
<evidence type="ECO:0000256" key="8">
    <source>
        <dbReference type="SAM" id="MobiDB-lite"/>
    </source>
</evidence>
<sequence>MLTSEKSCEKETLKSSSESNQLKNDAPKKWFLTLSLFSKMGDRMWTFAAYLLLAKAFPDQRLVLGGFFGLSIAISTAICSSWTGGWIDRSKRITAATTCLVIQNISVAVAATAETLCILWPFDIERSPIIEYLAIAIVTLFSCIAMVASIGHQICIDRDWVPEIFKGDALTSVNAWVRRIDQFAMLAGPVVASLVIDYANPWVGGVAIAVWNILSVFVEYYFMKKIYNFFPSLSVKENPKDVDKSGMADWILAYSQWYNSPVFLPGLALAILFSNIFQLSYLAQAYSTSHCVSTTFIAVIWIIAGICGFSSTIWYESWVKSYGLTKVAILGAILHFSFVIITVVGLFVPGSMYIFYLNVSSSKECPQQMNETALEDYEFKPTDDDNWIMDYSTPCTPPESILSILIMLFACALSRVGLWTFDLAVNQMFQEWVDKDKRGKVSGAQNGMQYIFDCVHYGLVFVWSEQCEYGNGVIITAFLMLLGYGSFIQQGLTKQEHEALPTNEKPTSREDIVLEA</sequence>
<evidence type="ECO:0000256" key="5">
    <source>
        <dbReference type="ARBA" id="ARBA00022989"/>
    </source>
</evidence>
<keyword evidence="6 7" id="KW-0472">Membrane</keyword>
<dbReference type="AlphaFoldDB" id="E4WXJ1"/>
<dbReference type="InParanoid" id="E4WXJ1"/>
<reference evidence="9" key="1">
    <citation type="journal article" date="2010" name="Science">
        <title>Plasticity of animal genome architecture unmasked by rapid evolution of a pelagic tunicate.</title>
        <authorList>
            <person name="Denoeud F."/>
            <person name="Henriet S."/>
            <person name="Mungpakdee S."/>
            <person name="Aury J.M."/>
            <person name="Da Silva C."/>
            <person name="Brinkmann H."/>
            <person name="Mikhaleva J."/>
            <person name="Olsen L.C."/>
            <person name="Jubin C."/>
            <person name="Canestro C."/>
            <person name="Bouquet J.M."/>
            <person name="Danks G."/>
            <person name="Poulain J."/>
            <person name="Campsteijn C."/>
            <person name="Adamski M."/>
            <person name="Cross I."/>
            <person name="Yadetie F."/>
            <person name="Muffato M."/>
            <person name="Louis A."/>
            <person name="Butcher S."/>
            <person name="Tsagkogeorga G."/>
            <person name="Konrad A."/>
            <person name="Singh S."/>
            <person name="Jensen M.F."/>
            <person name="Cong E.H."/>
            <person name="Eikeseth-Otteraa H."/>
            <person name="Noel B."/>
            <person name="Anthouard V."/>
            <person name="Porcel B.M."/>
            <person name="Kachouri-Lafond R."/>
            <person name="Nishino A."/>
            <person name="Ugolini M."/>
            <person name="Chourrout P."/>
            <person name="Nishida H."/>
            <person name="Aasland R."/>
            <person name="Huzurbazar S."/>
            <person name="Westhof E."/>
            <person name="Delsuc F."/>
            <person name="Lehrach H."/>
            <person name="Reinhardt R."/>
            <person name="Weissenbach J."/>
            <person name="Roy S.W."/>
            <person name="Artiguenave F."/>
            <person name="Postlethwait J.H."/>
            <person name="Manak J.R."/>
            <person name="Thompson E.M."/>
            <person name="Jaillon O."/>
            <person name="Du Pasquier L."/>
            <person name="Boudinot P."/>
            <person name="Liberles D.A."/>
            <person name="Volff J.N."/>
            <person name="Philippe H."/>
            <person name="Lenhard B."/>
            <person name="Roest Crollius H."/>
            <person name="Wincker P."/>
            <person name="Chourrout D."/>
        </authorList>
    </citation>
    <scope>NUCLEOTIDE SEQUENCE [LARGE SCALE GENOMIC DNA]</scope>
</reference>
<feature type="transmembrane region" description="Helical" evidence="7">
    <location>
        <begin position="295"/>
        <end position="315"/>
    </location>
</feature>
<feature type="region of interest" description="Disordered" evidence="8">
    <location>
        <begin position="1"/>
        <end position="21"/>
    </location>
</feature>
<feature type="transmembrane region" description="Helical" evidence="7">
    <location>
        <begin position="327"/>
        <end position="348"/>
    </location>
</feature>
<gene>
    <name evidence="9" type="ORF">GSOID_T00011625001</name>
</gene>
<keyword evidence="4 7" id="KW-0812">Transmembrane</keyword>
<dbReference type="EMBL" id="FN653018">
    <property type="protein sequence ID" value="CBY22083.1"/>
    <property type="molecule type" value="Genomic_DNA"/>
</dbReference>
<feature type="transmembrane region" description="Helical" evidence="7">
    <location>
        <begin position="401"/>
        <end position="425"/>
    </location>
</feature>
<comment type="similarity">
    <text evidence="2 7">Belongs to the ferroportin (FP) (TC 2.A.100) family. SLC40A subfamily.</text>
</comment>